<evidence type="ECO:0000259" key="5">
    <source>
        <dbReference type="PROSITE" id="PS50977"/>
    </source>
</evidence>
<keyword evidence="7" id="KW-1185">Reference proteome</keyword>
<organism evidence="6 7">
    <name type="scientific">Pedobacter frigiditerrae</name>
    <dbReference type="NCBI Taxonomy" id="2530452"/>
    <lineage>
        <taxon>Bacteria</taxon>
        <taxon>Pseudomonadati</taxon>
        <taxon>Bacteroidota</taxon>
        <taxon>Sphingobacteriia</taxon>
        <taxon>Sphingobacteriales</taxon>
        <taxon>Sphingobacteriaceae</taxon>
        <taxon>Pedobacter</taxon>
    </lineage>
</organism>
<dbReference type="InterPro" id="IPR001647">
    <property type="entry name" value="HTH_TetR"/>
</dbReference>
<dbReference type="SUPFAM" id="SSF48498">
    <property type="entry name" value="Tetracyclin repressor-like, C-terminal domain"/>
    <property type="match status" value="1"/>
</dbReference>
<dbReference type="AlphaFoldDB" id="A0A4R0MYH9"/>
<evidence type="ECO:0000256" key="3">
    <source>
        <dbReference type="ARBA" id="ARBA00023163"/>
    </source>
</evidence>
<dbReference type="PANTHER" id="PTHR47506:SF1">
    <property type="entry name" value="HTH-TYPE TRANSCRIPTIONAL REGULATOR YJDC"/>
    <property type="match status" value="1"/>
</dbReference>
<dbReference type="Gene3D" id="1.10.357.10">
    <property type="entry name" value="Tetracycline Repressor, domain 2"/>
    <property type="match status" value="1"/>
</dbReference>
<keyword evidence="1" id="KW-0805">Transcription regulation</keyword>
<evidence type="ECO:0000313" key="6">
    <source>
        <dbReference type="EMBL" id="TCC92379.1"/>
    </source>
</evidence>
<dbReference type="PRINTS" id="PR00455">
    <property type="entry name" value="HTHTETR"/>
</dbReference>
<evidence type="ECO:0000256" key="2">
    <source>
        <dbReference type="ARBA" id="ARBA00023125"/>
    </source>
</evidence>
<feature type="DNA-binding region" description="H-T-H motif" evidence="4">
    <location>
        <begin position="27"/>
        <end position="46"/>
    </location>
</feature>
<dbReference type="Proteomes" id="UP000292884">
    <property type="component" value="Unassembled WGS sequence"/>
</dbReference>
<dbReference type="GO" id="GO:0003677">
    <property type="term" value="F:DNA binding"/>
    <property type="evidence" value="ECO:0007669"/>
    <property type="project" value="UniProtKB-UniRule"/>
</dbReference>
<dbReference type="PANTHER" id="PTHR47506">
    <property type="entry name" value="TRANSCRIPTIONAL REGULATORY PROTEIN"/>
    <property type="match status" value="1"/>
</dbReference>
<dbReference type="Pfam" id="PF00440">
    <property type="entry name" value="TetR_N"/>
    <property type="match status" value="1"/>
</dbReference>
<dbReference type="PROSITE" id="PS50977">
    <property type="entry name" value="HTH_TETR_2"/>
    <property type="match status" value="1"/>
</dbReference>
<name>A0A4R0MYH9_9SPHI</name>
<gene>
    <name evidence="6" type="ORF">EZ428_11695</name>
</gene>
<keyword evidence="2 4" id="KW-0238">DNA-binding</keyword>
<dbReference type="EMBL" id="SJSK01000002">
    <property type="protein sequence ID" value="TCC92379.1"/>
    <property type="molecule type" value="Genomic_DNA"/>
</dbReference>
<protein>
    <submittedName>
        <fullName evidence="6">TetR/AcrR family transcriptional regulator</fullName>
    </submittedName>
</protein>
<keyword evidence="3" id="KW-0804">Transcription</keyword>
<feature type="domain" description="HTH tetR-type" evidence="5">
    <location>
        <begin position="4"/>
        <end position="64"/>
    </location>
</feature>
<evidence type="ECO:0000313" key="7">
    <source>
        <dbReference type="Proteomes" id="UP000292884"/>
    </source>
</evidence>
<sequence length="185" mass="20997">MIEMNVKHRILDAASRLFYTQGYNLTGINQIIEEAGIAKASLYSHFPSKSNLLLAYLNQQSRNFFSDLEKFIKDSNGGRKKILAIFEYHIYAYESSGFIGCPFLKIKAEVKCDETAVLNVVKENKDRLRRLIREQVVLLKEQQDLSNENLTDTLYFLLEGSTVTATITKSTAEMKSALGIVKSMI</sequence>
<proteinExistence type="predicted"/>
<accession>A0A4R0MYH9</accession>
<comment type="caution">
    <text evidence="6">The sequence shown here is derived from an EMBL/GenBank/DDBJ whole genome shotgun (WGS) entry which is preliminary data.</text>
</comment>
<reference evidence="6 7" key="1">
    <citation type="submission" date="2019-02" db="EMBL/GenBank/DDBJ databases">
        <title>Pedobacter sp. RP-1-13 sp. nov., isolated from Arctic soil.</title>
        <authorList>
            <person name="Dahal R.H."/>
        </authorList>
    </citation>
    <scope>NUCLEOTIDE SEQUENCE [LARGE SCALE GENOMIC DNA]</scope>
    <source>
        <strain evidence="6 7">RP-1-13</strain>
    </source>
</reference>
<dbReference type="InterPro" id="IPR009057">
    <property type="entry name" value="Homeodomain-like_sf"/>
</dbReference>
<dbReference type="OrthoDB" id="9787680at2"/>
<evidence type="ECO:0000256" key="4">
    <source>
        <dbReference type="PROSITE-ProRule" id="PRU00335"/>
    </source>
</evidence>
<dbReference type="InterPro" id="IPR036271">
    <property type="entry name" value="Tet_transcr_reg_TetR-rel_C_sf"/>
</dbReference>
<dbReference type="SUPFAM" id="SSF46689">
    <property type="entry name" value="Homeodomain-like"/>
    <property type="match status" value="1"/>
</dbReference>
<evidence type="ECO:0000256" key="1">
    <source>
        <dbReference type="ARBA" id="ARBA00023015"/>
    </source>
</evidence>